<dbReference type="SFLD" id="SFLDG01094">
    <property type="entry name" value="Uncharacterised_Radical_SAM_Su"/>
    <property type="match status" value="1"/>
</dbReference>
<evidence type="ECO:0000256" key="6">
    <source>
        <dbReference type="ARBA" id="ARBA00023014"/>
    </source>
</evidence>
<comment type="caution">
    <text evidence="8">The sequence shown here is derived from an EMBL/GenBank/DDBJ whole genome shotgun (WGS) entry which is preliminary data.</text>
</comment>
<protein>
    <submittedName>
        <fullName evidence="8">Pyruvate formate lyase activating enzyme</fullName>
    </submittedName>
</protein>
<dbReference type="CDD" id="cd01335">
    <property type="entry name" value="Radical_SAM"/>
    <property type="match status" value="1"/>
</dbReference>
<evidence type="ECO:0000259" key="7">
    <source>
        <dbReference type="PROSITE" id="PS51918"/>
    </source>
</evidence>
<feature type="domain" description="Radical SAM core" evidence="7">
    <location>
        <begin position="18"/>
        <end position="232"/>
    </location>
</feature>
<dbReference type="Gene3D" id="3.20.20.70">
    <property type="entry name" value="Aldolase class I"/>
    <property type="match status" value="1"/>
</dbReference>
<name>A0A4R6UAJ1_9GAMM</name>
<evidence type="ECO:0000256" key="4">
    <source>
        <dbReference type="ARBA" id="ARBA00022723"/>
    </source>
</evidence>
<keyword evidence="4" id="KW-0479">Metal-binding</keyword>
<dbReference type="InterPro" id="IPR013785">
    <property type="entry name" value="Aldolase_TIM"/>
</dbReference>
<sequence length="233" mass="25773">MTTESLRIGGYTPLTTIDYPGELAAVIFCQGCPWRCAYCHNPHLLPADTDSGVSWLQVQAHLQKRRGLLDAVVLSGGEPTAQTAIQSTAEAIKAMGFKLGLHTGGAYPSRLSSLLPLCDWVGFDLKTTPEQYDSLTATRTAGVRAWQSLEHIIESGVNHEVRITVHWHLLSRAQLQFMADLLAKRGVNNLAVQICRTSEGYARELPDNHWTDDDRRFIAEAIAPHFEQLALRA</sequence>
<keyword evidence="9" id="KW-1185">Reference proteome</keyword>
<evidence type="ECO:0000256" key="5">
    <source>
        <dbReference type="ARBA" id="ARBA00023004"/>
    </source>
</evidence>
<dbReference type="PROSITE" id="PS51918">
    <property type="entry name" value="RADICAL_SAM"/>
    <property type="match status" value="1"/>
</dbReference>
<evidence type="ECO:0000313" key="8">
    <source>
        <dbReference type="EMBL" id="TDQ43628.1"/>
    </source>
</evidence>
<dbReference type="GO" id="GO:0016829">
    <property type="term" value="F:lyase activity"/>
    <property type="evidence" value="ECO:0007669"/>
    <property type="project" value="UniProtKB-KW"/>
</dbReference>
<gene>
    <name evidence="8" type="ORF">EV696_12828</name>
</gene>
<keyword evidence="8" id="KW-0670">Pyruvate</keyword>
<dbReference type="PANTHER" id="PTHR30352">
    <property type="entry name" value="PYRUVATE FORMATE-LYASE-ACTIVATING ENZYME"/>
    <property type="match status" value="1"/>
</dbReference>
<keyword evidence="2" id="KW-0004">4Fe-4S</keyword>
<keyword evidence="6" id="KW-0411">Iron-sulfur</keyword>
<proteinExistence type="predicted"/>
<organism evidence="8 9">
    <name type="scientific">Permianibacter aggregans</name>
    <dbReference type="NCBI Taxonomy" id="1510150"/>
    <lineage>
        <taxon>Bacteria</taxon>
        <taxon>Pseudomonadati</taxon>
        <taxon>Pseudomonadota</taxon>
        <taxon>Gammaproteobacteria</taxon>
        <taxon>Pseudomonadales</taxon>
        <taxon>Pseudomonadaceae</taxon>
        <taxon>Permianibacter</taxon>
    </lineage>
</organism>
<dbReference type="InterPro" id="IPR007197">
    <property type="entry name" value="rSAM"/>
</dbReference>
<dbReference type="InterPro" id="IPR012840">
    <property type="entry name" value="NrdG2"/>
</dbReference>
<comment type="cofactor">
    <cofactor evidence="1">
        <name>[4Fe-4S] cluster</name>
        <dbReference type="ChEBI" id="CHEBI:49883"/>
    </cofactor>
</comment>
<dbReference type="GO" id="GO:0051539">
    <property type="term" value="F:4 iron, 4 sulfur cluster binding"/>
    <property type="evidence" value="ECO:0007669"/>
    <property type="project" value="UniProtKB-KW"/>
</dbReference>
<dbReference type="SUPFAM" id="SSF102114">
    <property type="entry name" value="Radical SAM enzymes"/>
    <property type="match status" value="1"/>
</dbReference>
<dbReference type="EMBL" id="SNYM01000028">
    <property type="protein sequence ID" value="TDQ43628.1"/>
    <property type="molecule type" value="Genomic_DNA"/>
</dbReference>
<dbReference type="SFLD" id="SFLDS00029">
    <property type="entry name" value="Radical_SAM"/>
    <property type="match status" value="1"/>
</dbReference>
<dbReference type="GO" id="GO:0046872">
    <property type="term" value="F:metal ion binding"/>
    <property type="evidence" value="ECO:0007669"/>
    <property type="project" value="UniProtKB-KW"/>
</dbReference>
<accession>A0A4R6UAJ1</accession>
<dbReference type="AlphaFoldDB" id="A0A4R6UAJ1"/>
<evidence type="ECO:0000256" key="2">
    <source>
        <dbReference type="ARBA" id="ARBA00022485"/>
    </source>
</evidence>
<keyword evidence="8" id="KW-0456">Lyase</keyword>
<dbReference type="NCBIfam" id="TIGR02495">
    <property type="entry name" value="NrdG2"/>
    <property type="match status" value="1"/>
</dbReference>
<evidence type="ECO:0000313" key="9">
    <source>
        <dbReference type="Proteomes" id="UP000295375"/>
    </source>
</evidence>
<evidence type="ECO:0000256" key="1">
    <source>
        <dbReference type="ARBA" id="ARBA00001966"/>
    </source>
</evidence>
<keyword evidence="5" id="KW-0408">Iron</keyword>
<dbReference type="InterPro" id="IPR034457">
    <property type="entry name" value="Organic_radical-activating"/>
</dbReference>
<dbReference type="Proteomes" id="UP000295375">
    <property type="component" value="Unassembled WGS sequence"/>
</dbReference>
<dbReference type="Pfam" id="PF04055">
    <property type="entry name" value="Radical_SAM"/>
    <property type="match status" value="1"/>
</dbReference>
<reference evidence="8 9" key="1">
    <citation type="submission" date="2019-03" db="EMBL/GenBank/DDBJ databases">
        <title>Genomic Encyclopedia of Type Strains, Phase IV (KMG-IV): sequencing the most valuable type-strain genomes for metagenomic binning, comparative biology and taxonomic classification.</title>
        <authorList>
            <person name="Goeker M."/>
        </authorList>
    </citation>
    <scope>NUCLEOTIDE SEQUENCE [LARGE SCALE GENOMIC DNA]</scope>
    <source>
        <strain evidence="8 9">DSM 103792</strain>
    </source>
</reference>
<keyword evidence="3" id="KW-0949">S-adenosyl-L-methionine</keyword>
<dbReference type="InterPro" id="IPR058240">
    <property type="entry name" value="rSAM_sf"/>
</dbReference>
<dbReference type="RefSeq" id="WP_162848228.1">
    <property type="nucleotide sequence ID" value="NZ_CP037953.1"/>
</dbReference>
<evidence type="ECO:0000256" key="3">
    <source>
        <dbReference type="ARBA" id="ARBA00022691"/>
    </source>
</evidence>
<dbReference type="PANTHER" id="PTHR30352:SF13">
    <property type="entry name" value="GLYCYL-RADICAL ENZYME ACTIVATING ENZYME YJJW-RELATED"/>
    <property type="match status" value="1"/>
</dbReference>